<reference evidence="3" key="1">
    <citation type="submission" date="2021-12" db="EMBL/GenBank/DDBJ databases">
        <authorList>
            <person name="King R."/>
        </authorList>
    </citation>
    <scope>NUCLEOTIDE SEQUENCE</scope>
</reference>
<dbReference type="Pfam" id="PF10505">
    <property type="entry name" value="NARG2_C"/>
    <property type="match status" value="1"/>
</dbReference>
<protein>
    <recommendedName>
        <fullName evidence="2">Little elongation complex subunit 2 C-terminal domain-containing protein</fullName>
    </recommendedName>
</protein>
<proteinExistence type="predicted"/>
<accession>A0ABN8AT94</accession>
<feature type="compositionally biased region" description="Acidic residues" evidence="1">
    <location>
        <begin position="379"/>
        <end position="402"/>
    </location>
</feature>
<sequence>MEHIRQYDWCATEPDVNFLSESDIDNSVTEKILRNKFYDPLAYSESEDDEKSKVTFDWDEIFKNKKNDKKSDMVVQGIHPVPPFTKLSALTGLQHYQCLKVLCSQCPDVLPNMFIPRPTKHDYKVFEQVQEVYKKEQREFIEWAKSLWTSKHCARALRPKPPIEMVYEAEFKVRANSLQSFPKNYTMAAQIPLQPPNTPCDIEHEKDIIKVNVASLPELQYPDMNKRITIMKPCPAPEPCNKHPCHFILPTESAMTILPLTEVHRELAQFALDNGADTIASENALRCLMQDDRDWALPVSVCTAVDTDGESRNVVVFGSEFSINKDSAQMRTYKAFRRLLQYALVPSSEVGSVSKVKQDQGCHKKGKKTEDGGSKQDVCDSDEDDEQLVIDTDNMADESMESIDDKVSEELKSPRRSERIAKDTHNSSNESANKIDFYNCTCKDTRFERPAPRSYSRWRVRNNATREDYRLLVHCVHRARHESSEVVLEPIPEYQIDLGASEQGPDIARSQDLAMMLRRNASVLNVRIDISTGDIVRVDQIRKNYGGSKEDSRESTEISRGSTGTSGDIAGRLWAALDQVRGLLPGHYVLKHEPSHGSNALLYSSSRGRGQLSLEPQGGNEAGAEPALREPALGPALLPVHKFRKILPCAFTPHPNQLTKESRKPPSRLKTPPQAIKLEEGRRGALRKVSPTYSDFSNPMRDYISAVTHPDPAPIQRILRKLHKK</sequence>
<dbReference type="EMBL" id="OU963894">
    <property type="protein sequence ID" value="CAH0397394.1"/>
    <property type="molecule type" value="Genomic_DNA"/>
</dbReference>
<evidence type="ECO:0000259" key="2">
    <source>
        <dbReference type="Pfam" id="PF10505"/>
    </source>
</evidence>
<evidence type="ECO:0000256" key="1">
    <source>
        <dbReference type="SAM" id="MobiDB-lite"/>
    </source>
</evidence>
<keyword evidence="4" id="KW-1185">Reference proteome</keyword>
<name>A0ABN8AT94_CHISP</name>
<evidence type="ECO:0000313" key="4">
    <source>
        <dbReference type="Proteomes" id="UP001153292"/>
    </source>
</evidence>
<dbReference type="PANTHER" id="PTHR14633">
    <property type="entry name" value="LITTLE ELONGATION COMPLEX SUBUNIT 2"/>
    <property type="match status" value="1"/>
</dbReference>
<feature type="compositionally biased region" description="Basic and acidic residues" evidence="1">
    <location>
        <begin position="403"/>
        <end position="425"/>
    </location>
</feature>
<feature type="region of interest" description="Disordered" evidence="1">
    <location>
        <begin position="546"/>
        <end position="565"/>
    </location>
</feature>
<feature type="compositionally biased region" description="Basic and acidic residues" evidence="1">
    <location>
        <begin position="546"/>
        <end position="557"/>
    </location>
</feature>
<feature type="region of interest" description="Disordered" evidence="1">
    <location>
        <begin position="652"/>
        <end position="675"/>
    </location>
</feature>
<feature type="domain" description="Little elongation complex subunit 2 C-terminal" evidence="2">
    <location>
        <begin position="454"/>
        <end position="653"/>
    </location>
</feature>
<feature type="region of interest" description="Disordered" evidence="1">
    <location>
        <begin position="355"/>
        <end position="429"/>
    </location>
</feature>
<evidence type="ECO:0000313" key="3">
    <source>
        <dbReference type="EMBL" id="CAH0397394.1"/>
    </source>
</evidence>
<gene>
    <name evidence="3" type="ORF">CHILSU_LOCUS463</name>
</gene>
<dbReference type="InterPro" id="IPR019535">
    <property type="entry name" value="ICE2_C"/>
</dbReference>
<organism evidence="3 4">
    <name type="scientific">Chilo suppressalis</name>
    <name type="common">Asiatic rice borer moth</name>
    <dbReference type="NCBI Taxonomy" id="168631"/>
    <lineage>
        <taxon>Eukaryota</taxon>
        <taxon>Metazoa</taxon>
        <taxon>Ecdysozoa</taxon>
        <taxon>Arthropoda</taxon>
        <taxon>Hexapoda</taxon>
        <taxon>Insecta</taxon>
        <taxon>Pterygota</taxon>
        <taxon>Neoptera</taxon>
        <taxon>Endopterygota</taxon>
        <taxon>Lepidoptera</taxon>
        <taxon>Glossata</taxon>
        <taxon>Ditrysia</taxon>
        <taxon>Pyraloidea</taxon>
        <taxon>Crambidae</taxon>
        <taxon>Crambinae</taxon>
        <taxon>Chilo</taxon>
    </lineage>
</organism>
<dbReference type="Proteomes" id="UP001153292">
    <property type="component" value="Chromosome 1"/>
</dbReference>
<dbReference type="PANTHER" id="PTHR14633:SF3">
    <property type="entry name" value="LITTLE ELONGATION COMPLEX SUBUNIT 2"/>
    <property type="match status" value="1"/>
</dbReference>
<feature type="compositionally biased region" description="Basic and acidic residues" evidence="1">
    <location>
        <begin position="356"/>
        <end position="378"/>
    </location>
</feature>